<reference evidence="2 3" key="1">
    <citation type="submission" date="2017-04" db="EMBL/GenBank/DDBJ databases">
        <title>High diversity of culturable Acinetobacter species in natural soil and water ecosystems.</title>
        <authorList>
            <person name="Nemec A."/>
            <person name="Radolfova-Krizova L."/>
        </authorList>
    </citation>
    <scope>NUCLEOTIDE SEQUENCE [LARGE SCALE GENOMIC DNA]</scope>
    <source>
        <strain evidence="2 3">ANC 4999</strain>
    </source>
</reference>
<gene>
    <name evidence="2" type="ORF">B9T28_02435</name>
</gene>
<keyword evidence="1" id="KW-1133">Transmembrane helix</keyword>
<keyword evidence="3" id="KW-1185">Reference proteome</keyword>
<evidence type="ECO:0000313" key="3">
    <source>
        <dbReference type="Proteomes" id="UP000242765"/>
    </source>
</evidence>
<comment type="caution">
    <text evidence="2">The sequence shown here is derived from an EMBL/GenBank/DDBJ whole genome shotgun (WGS) entry which is preliminary data.</text>
</comment>
<dbReference type="AlphaFoldDB" id="A0A1Y3CLN1"/>
<proteinExistence type="predicted"/>
<dbReference type="STRING" id="1977882.B9T28_02435"/>
<name>A0A1Y3CLN1_9GAMM</name>
<keyword evidence="1" id="KW-0812">Transmembrane</keyword>
<feature type="transmembrane region" description="Helical" evidence="1">
    <location>
        <begin position="40"/>
        <end position="62"/>
    </location>
</feature>
<protein>
    <submittedName>
        <fullName evidence="2">Uncharacterized protein</fullName>
    </submittedName>
</protein>
<dbReference type="Proteomes" id="UP000242765">
    <property type="component" value="Unassembled WGS sequence"/>
</dbReference>
<sequence length="68" mass="7365">MFSLMMNHKIKLSFTMLLLIVCSIAVTIFSNNTLSDSVSIISGVLLSLGLVVMMAFITLEALEAICNP</sequence>
<evidence type="ECO:0000313" key="2">
    <source>
        <dbReference type="EMBL" id="OTG67502.1"/>
    </source>
</evidence>
<evidence type="ECO:0000256" key="1">
    <source>
        <dbReference type="SAM" id="Phobius"/>
    </source>
</evidence>
<keyword evidence="1" id="KW-0472">Membrane</keyword>
<organism evidence="2 3">
    <name type="scientific">Acinetobacter silvestris</name>
    <dbReference type="NCBI Taxonomy" id="1977882"/>
    <lineage>
        <taxon>Bacteria</taxon>
        <taxon>Pseudomonadati</taxon>
        <taxon>Pseudomonadota</taxon>
        <taxon>Gammaproteobacteria</taxon>
        <taxon>Moraxellales</taxon>
        <taxon>Moraxellaceae</taxon>
        <taxon>Acinetobacter</taxon>
    </lineage>
</organism>
<accession>A0A1Y3CLN1</accession>
<dbReference type="OrthoDB" id="9886241at2"/>
<dbReference type="EMBL" id="NEGB01000001">
    <property type="protein sequence ID" value="OTG67502.1"/>
    <property type="molecule type" value="Genomic_DNA"/>
</dbReference>